<dbReference type="GO" id="GO:0045211">
    <property type="term" value="C:postsynaptic membrane"/>
    <property type="evidence" value="ECO:0007669"/>
    <property type="project" value="TreeGrafter"/>
</dbReference>
<name>A0A818QXA6_9BILA</name>
<dbReference type="PANTHER" id="PTHR23119">
    <property type="entry name" value="DISCS LARGE"/>
    <property type="match status" value="1"/>
</dbReference>
<feature type="region of interest" description="Disordered" evidence="3">
    <location>
        <begin position="480"/>
        <end position="501"/>
    </location>
</feature>
<evidence type="ECO:0000256" key="3">
    <source>
        <dbReference type="SAM" id="MobiDB-lite"/>
    </source>
</evidence>
<keyword evidence="1" id="KW-0433">Leucine-rich repeat</keyword>
<keyword evidence="2" id="KW-0677">Repeat</keyword>
<dbReference type="SMART" id="SM00364">
    <property type="entry name" value="LRR_BAC"/>
    <property type="match status" value="11"/>
</dbReference>
<feature type="compositionally biased region" description="Polar residues" evidence="3">
    <location>
        <begin position="437"/>
        <end position="454"/>
    </location>
</feature>
<dbReference type="InterPro" id="IPR055414">
    <property type="entry name" value="LRR_R13L4/SHOC2-like"/>
</dbReference>
<dbReference type="GO" id="GO:0014069">
    <property type="term" value="C:postsynaptic density"/>
    <property type="evidence" value="ECO:0007669"/>
    <property type="project" value="TreeGrafter"/>
</dbReference>
<feature type="compositionally biased region" description="Basic residues" evidence="3">
    <location>
        <begin position="523"/>
        <end position="538"/>
    </location>
</feature>
<dbReference type="PANTHER" id="PTHR23119:SF44">
    <property type="entry name" value="PROTEIN LAP4"/>
    <property type="match status" value="1"/>
</dbReference>
<dbReference type="GO" id="GO:0019901">
    <property type="term" value="F:protein kinase binding"/>
    <property type="evidence" value="ECO:0007669"/>
    <property type="project" value="TreeGrafter"/>
</dbReference>
<dbReference type="InterPro" id="IPR050614">
    <property type="entry name" value="Synaptic_Scaffolding_LAP-MAGUK"/>
</dbReference>
<dbReference type="GO" id="GO:0098968">
    <property type="term" value="P:neurotransmitter receptor transport postsynaptic membrane to endosome"/>
    <property type="evidence" value="ECO:0007669"/>
    <property type="project" value="TreeGrafter"/>
</dbReference>
<dbReference type="SMART" id="SM00369">
    <property type="entry name" value="LRR_TYP"/>
    <property type="match status" value="11"/>
</dbReference>
<dbReference type="EMBL" id="CAJNOT010000849">
    <property type="protein sequence ID" value="CAF1094418.1"/>
    <property type="molecule type" value="Genomic_DNA"/>
</dbReference>
<evidence type="ECO:0000313" key="5">
    <source>
        <dbReference type="EMBL" id="CAF1094418.1"/>
    </source>
</evidence>
<dbReference type="GO" id="GO:0098609">
    <property type="term" value="P:cell-cell adhesion"/>
    <property type="evidence" value="ECO:0007669"/>
    <property type="project" value="TreeGrafter"/>
</dbReference>
<dbReference type="SUPFAM" id="SSF52058">
    <property type="entry name" value="L domain-like"/>
    <property type="match status" value="1"/>
</dbReference>
<proteinExistence type="predicted"/>
<dbReference type="Gene3D" id="3.80.10.10">
    <property type="entry name" value="Ribonuclease Inhibitor"/>
    <property type="match status" value="3"/>
</dbReference>
<dbReference type="EMBL" id="CAJOBD010000334">
    <property type="protein sequence ID" value="CAF3647744.1"/>
    <property type="molecule type" value="Genomic_DNA"/>
</dbReference>
<dbReference type="Pfam" id="PF00560">
    <property type="entry name" value="LRR_1"/>
    <property type="match status" value="1"/>
</dbReference>
<evidence type="ECO:0000259" key="4">
    <source>
        <dbReference type="Pfam" id="PF23598"/>
    </source>
</evidence>
<feature type="domain" description="Disease resistance R13L4/SHOC-2-like LRR" evidence="4">
    <location>
        <begin position="134"/>
        <end position="206"/>
    </location>
</feature>
<organism evidence="6 7">
    <name type="scientific">Rotaria sordida</name>
    <dbReference type="NCBI Taxonomy" id="392033"/>
    <lineage>
        <taxon>Eukaryota</taxon>
        <taxon>Metazoa</taxon>
        <taxon>Spiralia</taxon>
        <taxon>Gnathifera</taxon>
        <taxon>Rotifera</taxon>
        <taxon>Eurotatoria</taxon>
        <taxon>Bdelloidea</taxon>
        <taxon>Philodinida</taxon>
        <taxon>Philodinidae</taxon>
        <taxon>Rotaria</taxon>
    </lineage>
</organism>
<reference evidence="6" key="1">
    <citation type="submission" date="2021-02" db="EMBL/GenBank/DDBJ databases">
        <authorList>
            <person name="Nowell W R."/>
        </authorList>
    </citation>
    <scope>NUCLEOTIDE SEQUENCE</scope>
</reference>
<protein>
    <recommendedName>
        <fullName evidence="4">Disease resistance R13L4/SHOC-2-like LRR domain-containing protein</fullName>
    </recommendedName>
</protein>
<evidence type="ECO:0000256" key="2">
    <source>
        <dbReference type="ARBA" id="ARBA00022737"/>
    </source>
</evidence>
<sequence length="592" mass="67054">MFKCFPIPFCSRNLEQIDKRHCNLTTVPDDILRYTRTLEELLLDANQLQDLPKGVYRLTQLRRLTFSDNEIQYISPEIGQLVNLEELDCSRNDIAEIPDNIRHCRSLQRLDCSGNPLANNLPAGIIHLRQLNQLTLNDVSLAELPREIGSLSNLRVLEVRENLLKILPDSLVQLPKLESLDLGSNVIEQLPNHMGNLQSLKELWLDSNELHELPNDIGQLKRLQCLDVSENKLTFLPNEIGDLESLTNFELSSNQIEQLPSTIGQLKQRLLILKINSNSLTKLCNEIGQCLALTELILTENTLTELPITIGNLKNLSNLNVDRNQLTHLPVEIAGCESLGMLSLRDNRLTQIPSELSKLKHLHVLDLSGNRLLNLPCTLLECDLKAIWLAENQAQPMLKFATDIDSTTGEKVLTCYLLPQQQYTASSMENLLSVSKSQNLTSESGKIPSRSTPSYPEHDENKIQLSIDDRHERTGSVKFADQSDDGKESSLQRHNTPHPKDLRTWRNKIAKKFHVTDGSLLHHDHHHHPYQPNAHKHGQKDSIQLSISSGQSINQQNKTTTDSSNMRQESIDYVPPEMSTDHHDSDVCYIDI</sequence>
<evidence type="ECO:0000313" key="7">
    <source>
        <dbReference type="Proteomes" id="UP000663836"/>
    </source>
</evidence>
<comment type="caution">
    <text evidence="6">The sequence shown here is derived from an EMBL/GenBank/DDBJ whole genome shotgun (WGS) entry which is preliminary data.</text>
</comment>
<gene>
    <name evidence="6" type="ORF">JBS370_LOCUS6172</name>
    <name evidence="5" type="ORF">ZHD862_LOCUS17259</name>
</gene>
<evidence type="ECO:0000313" key="6">
    <source>
        <dbReference type="EMBL" id="CAF3647744.1"/>
    </source>
</evidence>
<dbReference type="SUPFAM" id="SSF52047">
    <property type="entry name" value="RNI-like"/>
    <property type="match status" value="1"/>
</dbReference>
<dbReference type="PROSITE" id="PS51450">
    <property type="entry name" value="LRR"/>
    <property type="match status" value="5"/>
</dbReference>
<dbReference type="Pfam" id="PF13855">
    <property type="entry name" value="LRR_8"/>
    <property type="match status" value="2"/>
</dbReference>
<dbReference type="AlphaFoldDB" id="A0A818QXA6"/>
<dbReference type="InterPro" id="IPR001611">
    <property type="entry name" value="Leu-rich_rpt"/>
</dbReference>
<accession>A0A818QXA6</accession>
<dbReference type="FunFam" id="3.80.10.10:FF:000036">
    <property type="entry name" value="protein scribble homolog isoform X1"/>
    <property type="match status" value="1"/>
</dbReference>
<evidence type="ECO:0000256" key="1">
    <source>
        <dbReference type="ARBA" id="ARBA00022614"/>
    </source>
</evidence>
<dbReference type="GO" id="GO:0016323">
    <property type="term" value="C:basolateral plasma membrane"/>
    <property type="evidence" value="ECO:0007669"/>
    <property type="project" value="TreeGrafter"/>
</dbReference>
<dbReference type="InterPro" id="IPR032675">
    <property type="entry name" value="LRR_dom_sf"/>
</dbReference>
<dbReference type="Proteomes" id="UP000663864">
    <property type="component" value="Unassembled WGS sequence"/>
</dbReference>
<dbReference type="Pfam" id="PF23598">
    <property type="entry name" value="LRR_14"/>
    <property type="match status" value="1"/>
</dbReference>
<dbReference type="SMART" id="SM00365">
    <property type="entry name" value="LRR_SD22"/>
    <property type="match status" value="8"/>
</dbReference>
<dbReference type="GO" id="GO:0045197">
    <property type="term" value="P:establishment or maintenance of epithelial cell apical/basal polarity"/>
    <property type="evidence" value="ECO:0007669"/>
    <property type="project" value="TreeGrafter"/>
</dbReference>
<feature type="region of interest" description="Disordered" evidence="3">
    <location>
        <begin position="437"/>
        <end position="460"/>
    </location>
</feature>
<dbReference type="GO" id="GO:0043113">
    <property type="term" value="P:receptor clustering"/>
    <property type="evidence" value="ECO:0007669"/>
    <property type="project" value="TreeGrafter"/>
</dbReference>
<dbReference type="GO" id="GO:0005912">
    <property type="term" value="C:adherens junction"/>
    <property type="evidence" value="ECO:0007669"/>
    <property type="project" value="TreeGrafter"/>
</dbReference>
<feature type="region of interest" description="Disordered" evidence="3">
    <location>
        <begin position="521"/>
        <end position="542"/>
    </location>
</feature>
<dbReference type="GO" id="GO:0098887">
    <property type="term" value="P:neurotransmitter receptor transport, endosome to postsynaptic membrane"/>
    <property type="evidence" value="ECO:0007669"/>
    <property type="project" value="TreeGrafter"/>
</dbReference>
<dbReference type="InterPro" id="IPR003591">
    <property type="entry name" value="Leu-rich_rpt_typical-subtyp"/>
</dbReference>
<dbReference type="Proteomes" id="UP000663836">
    <property type="component" value="Unassembled WGS sequence"/>
</dbReference>